<feature type="region of interest" description="Disordered" evidence="1">
    <location>
        <begin position="86"/>
        <end position="226"/>
    </location>
</feature>
<feature type="region of interest" description="Disordered" evidence="1">
    <location>
        <begin position="1"/>
        <end position="72"/>
    </location>
</feature>
<dbReference type="AlphaFoldDB" id="A0A151JPR4"/>
<evidence type="ECO:0000256" key="1">
    <source>
        <dbReference type="SAM" id="MobiDB-lite"/>
    </source>
</evidence>
<protein>
    <submittedName>
        <fullName evidence="2">Uncharacterized protein</fullName>
    </submittedName>
</protein>
<sequence length="242" mass="25684">MSTTPTERSPSYAAVTAGPSTRSTTSSTTARSKTVAKSAAPTTTAAARRSGEAAATRKSPTTATVSKPRVTSVEVVRLPVKSIIRAGVQNAAKPVRAPSHPLQRTLPEAGGSRPSVEKQKCGEGAVKKLPANKEPPISTRTRRATSVPAEKSEDTARRERVSPNPPRHIENYISLLSSDEEGTQFQPSGVGRLMLRRKKATGPLPKTTSNEGVVTRSRRSTSVPVEKSAMEARLLALDRPSS</sequence>
<organism evidence="2 3">
    <name type="scientific">Trachymyrmex cornetzi</name>
    <dbReference type="NCBI Taxonomy" id="471704"/>
    <lineage>
        <taxon>Eukaryota</taxon>
        <taxon>Metazoa</taxon>
        <taxon>Ecdysozoa</taxon>
        <taxon>Arthropoda</taxon>
        <taxon>Hexapoda</taxon>
        <taxon>Insecta</taxon>
        <taxon>Pterygota</taxon>
        <taxon>Neoptera</taxon>
        <taxon>Endopterygota</taxon>
        <taxon>Hymenoptera</taxon>
        <taxon>Apocrita</taxon>
        <taxon>Aculeata</taxon>
        <taxon>Formicoidea</taxon>
        <taxon>Formicidae</taxon>
        <taxon>Myrmicinae</taxon>
        <taxon>Trachymyrmex</taxon>
    </lineage>
</organism>
<gene>
    <name evidence="2" type="ORF">ALC57_01492</name>
</gene>
<feature type="compositionally biased region" description="Basic and acidic residues" evidence="1">
    <location>
        <begin position="150"/>
        <end position="161"/>
    </location>
</feature>
<keyword evidence="3" id="KW-1185">Reference proteome</keyword>
<accession>A0A151JPR4</accession>
<proteinExistence type="predicted"/>
<evidence type="ECO:0000313" key="2">
    <source>
        <dbReference type="EMBL" id="KYN29080.1"/>
    </source>
</evidence>
<feature type="compositionally biased region" description="Low complexity" evidence="1">
    <location>
        <begin position="20"/>
        <end position="57"/>
    </location>
</feature>
<dbReference type="STRING" id="471704.A0A151JPR4"/>
<dbReference type="Proteomes" id="UP000078492">
    <property type="component" value="Unassembled WGS sequence"/>
</dbReference>
<name>A0A151JPR4_9HYME</name>
<feature type="non-terminal residue" evidence="2">
    <location>
        <position position="242"/>
    </location>
</feature>
<evidence type="ECO:0000313" key="3">
    <source>
        <dbReference type="Proteomes" id="UP000078492"/>
    </source>
</evidence>
<dbReference type="EMBL" id="KQ978712">
    <property type="protein sequence ID" value="KYN29080.1"/>
    <property type="molecule type" value="Genomic_DNA"/>
</dbReference>
<reference evidence="2 3" key="1">
    <citation type="submission" date="2015-09" db="EMBL/GenBank/DDBJ databases">
        <title>Trachymyrmex cornetzi WGS genome.</title>
        <authorList>
            <person name="Nygaard S."/>
            <person name="Hu H."/>
            <person name="Boomsma J."/>
            <person name="Zhang G."/>
        </authorList>
    </citation>
    <scope>NUCLEOTIDE SEQUENCE [LARGE SCALE GENOMIC DNA]</scope>
    <source>
        <strain evidence="2">Tcor2-1</strain>
        <tissue evidence="2">Whole body</tissue>
    </source>
</reference>